<proteinExistence type="predicted"/>
<sequence>MEIRYEVQDIANYFLSKSDKITPKKIQKLLYFAYSWYLAMMNNSEKIETKLFDESFEAWIHGPVCPQIYSDYKKFGANNIGKYEGELIDFTEDDLDVLEQIWGIYGKYNANQLESITHQHEPWKKTREIAKCSSNDWCCEEISDKVIFNYYVRKLEA</sequence>
<dbReference type="EMBL" id="CP086239">
    <property type="protein sequence ID" value="WAG61314.1"/>
    <property type="molecule type" value="Genomic_DNA"/>
</dbReference>
<evidence type="ECO:0000313" key="3">
    <source>
        <dbReference type="Proteomes" id="UP001164733"/>
    </source>
</evidence>
<evidence type="ECO:0000313" key="2">
    <source>
        <dbReference type="EMBL" id="WAG61314.1"/>
    </source>
</evidence>
<accession>A0AA47I8D2</accession>
<protein>
    <submittedName>
        <fullName evidence="2">DUF4065 domain-containing protein</fullName>
    </submittedName>
</protein>
<reference evidence="2" key="1">
    <citation type="submission" date="2021-11" db="EMBL/GenBank/DDBJ databases">
        <title>Clostridia strains as spoilage organisms.</title>
        <authorList>
            <person name="Wambui J."/>
            <person name="Stevens M.J.A."/>
            <person name="Stephan R."/>
        </authorList>
    </citation>
    <scope>NUCLEOTIDE SEQUENCE</scope>
    <source>
        <strain evidence="2">CF009</strain>
    </source>
</reference>
<dbReference type="AlphaFoldDB" id="A0AA47I8D2"/>
<evidence type="ECO:0000259" key="1">
    <source>
        <dbReference type="Pfam" id="PF13274"/>
    </source>
</evidence>
<dbReference type="Pfam" id="PF13274">
    <property type="entry name" value="SocA_Panacea"/>
    <property type="match status" value="1"/>
</dbReference>
<gene>
    <name evidence="2" type="ORF">LL038_03410</name>
</gene>
<feature type="domain" description="Antitoxin SocA-like Panacea" evidence="1">
    <location>
        <begin position="26"/>
        <end position="124"/>
    </location>
</feature>
<dbReference type="Proteomes" id="UP001164733">
    <property type="component" value="Chromosome"/>
</dbReference>
<organism evidence="2 3">
    <name type="scientific">Clostridium estertheticum</name>
    <dbReference type="NCBI Taxonomy" id="238834"/>
    <lineage>
        <taxon>Bacteria</taxon>
        <taxon>Bacillati</taxon>
        <taxon>Bacillota</taxon>
        <taxon>Clostridia</taxon>
        <taxon>Eubacteriales</taxon>
        <taxon>Clostridiaceae</taxon>
        <taxon>Clostridium</taxon>
    </lineage>
</organism>
<dbReference type="InterPro" id="IPR025272">
    <property type="entry name" value="SocA_Panacea"/>
</dbReference>
<dbReference type="RefSeq" id="WP_216120038.1">
    <property type="nucleotide sequence ID" value="NZ_CP086239.1"/>
</dbReference>
<name>A0AA47I8D2_9CLOT</name>